<feature type="domain" description="DUF8108" evidence="2">
    <location>
        <begin position="24"/>
        <end position="89"/>
    </location>
</feature>
<sequence length="124" mass="13925">MLLGWANFFIGLFVLWTSRGIPLYPAHTFGVEHRVDEDTFDGPRKHCAGCGTTCHQGLRRRYTRQFVIFGVPLHTLEWGINDYCLECARPGGGPGVDQSSEVGRVRTNDTSAKRELERALEDDA</sequence>
<keyword evidence="4" id="KW-1185">Reference proteome</keyword>
<evidence type="ECO:0000256" key="1">
    <source>
        <dbReference type="SAM" id="MobiDB-lite"/>
    </source>
</evidence>
<dbReference type="Pfam" id="PF26413">
    <property type="entry name" value="DUF8108"/>
    <property type="match status" value="1"/>
</dbReference>
<dbReference type="AlphaFoldDB" id="A0A9E7N9W5"/>
<dbReference type="Proteomes" id="UP001056855">
    <property type="component" value="Chromosome"/>
</dbReference>
<dbReference type="RefSeq" id="WP_254157999.1">
    <property type="nucleotide sequence ID" value="NZ_CP100355.1"/>
</dbReference>
<evidence type="ECO:0000313" key="3">
    <source>
        <dbReference type="EMBL" id="UTF53491.1"/>
    </source>
</evidence>
<reference evidence="3" key="1">
    <citation type="submission" date="2022-06" db="EMBL/GenBank/DDBJ databases">
        <title>Diverse halophilic archaea isolated from saline environments.</title>
        <authorList>
            <person name="Cui H.-L."/>
        </authorList>
    </citation>
    <scope>NUCLEOTIDE SEQUENCE</scope>
    <source>
        <strain evidence="3">WLHS1</strain>
    </source>
</reference>
<gene>
    <name evidence="3" type="ORF">NGM29_17240</name>
</gene>
<protein>
    <recommendedName>
        <fullName evidence="2">DUF8108 domain-containing protein</fullName>
    </recommendedName>
</protein>
<name>A0A9E7N9W5_9EURY</name>
<evidence type="ECO:0000259" key="2">
    <source>
        <dbReference type="Pfam" id="PF26413"/>
    </source>
</evidence>
<proteinExistence type="predicted"/>
<dbReference type="EMBL" id="CP100355">
    <property type="protein sequence ID" value="UTF53491.1"/>
    <property type="molecule type" value="Genomic_DNA"/>
</dbReference>
<organism evidence="3 4">
    <name type="scientific">Natronosalvus rutilus</name>
    <dbReference type="NCBI Taxonomy" id="2953753"/>
    <lineage>
        <taxon>Archaea</taxon>
        <taxon>Methanobacteriati</taxon>
        <taxon>Methanobacteriota</taxon>
        <taxon>Stenosarchaea group</taxon>
        <taxon>Halobacteria</taxon>
        <taxon>Halobacteriales</taxon>
        <taxon>Natrialbaceae</taxon>
        <taxon>Natronosalvus</taxon>
    </lineage>
</organism>
<accession>A0A9E7N9W5</accession>
<dbReference type="GeneID" id="73291828"/>
<feature type="region of interest" description="Disordered" evidence="1">
    <location>
        <begin position="92"/>
        <end position="124"/>
    </location>
</feature>
<evidence type="ECO:0000313" key="4">
    <source>
        <dbReference type="Proteomes" id="UP001056855"/>
    </source>
</evidence>
<dbReference type="InterPro" id="IPR058421">
    <property type="entry name" value="DUF8108_C"/>
</dbReference>
<feature type="compositionally biased region" description="Basic and acidic residues" evidence="1">
    <location>
        <begin position="103"/>
        <end position="124"/>
    </location>
</feature>
<dbReference type="KEGG" id="sawl:NGM29_17240"/>